<accession>A0A075WCK8</accession>
<reference evidence="2 3" key="1">
    <citation type="submission" date="2013-07" db="EMBL/GenBank/DDBJ databases">
        <title>Genome of Archaeoglobus fulgidus.</title>
        <authorList>
            <person name="Fiebig A."/>
            <person name="Birkeland N.-K."/>
        </authorList>
    </citation>
    <scope>NUCLEOTIDE SEQUENCE [LARGE SCALE GENOMIC DNA]</scope>
    <source>
        <strain evidence="2 3">DSM 8774</strain>
    </source>
</reference>
<dbReference type="EMBL" id="CP006577">
    <property type="protein sequence ID" value="AIG98120.1"/>
    <property type="molecule type" value="Genomic_DNA"/>
</dbReference>
<dbReference type="AlphaFoldDB" id="A0A075WCK8"/>
<sequence length="135" mass="14584">MGRAFRLSTFFALTTAVTLGIFVISSVYLAHNGIKLPWTSAKIEEGVAHYSVDAITALAITIIAAIPLTAVTERFAKNGELRAYYISFSLILLFFAAVMILLFVNTCSLCSSSCSVRECGVEIALFNAEISCVCQ</sequence>
<evidence type="ECO:0000256" key="1">
    <source>
        <dbReference type="SAM" id="Phobius"/>
    </source>
</evidence>
<organism evidence="2 3">
    <name type="scientific">Archaeoglobus fulgidus DSM 8774</name>
    <dbReference type="NCBI Taxonomy" id="1344584"/>
    <lineage>
        <taxon>Archaea</taxon>
        <taxon>Methanobacteriati</taxon>
        <taxon>Methanobacteriota</taxon>
        <taxon>Archaeoglobi</taxon>
        <taxon>Archaeoglobales</taxon>
        <taxon>Archaeoglobaceae</taxon>
        <taxon>Archaeoglobus</taxon>
    </lineage>
</organism>
<feature type="transmembrane region" description="Helical" evidence="1">
    <location>
        <begin position="50"/>
        <end position="71"/>
    </location>
</feature>
<proteinExistence type="predicted"/>
<keyword evidence="1" id="KW-0472">Membrane</keyword>
<dbReference type="GeneID" id="24794852"/>
<name>A0A075WCK8_ARCFL</name>
<dbReference type="KEGG" id="afg:AFULGI_00013470"/>
<feature type="transmembrane region" description="Helical" evidence="1">
    <location>
        <begin position="7"/>
        <end position="30"/>
    </location>
</feature>
<dbReference type="RefSeq" id="WP_048064357.1">
    <property type="nucleotide sequence ID" value="NZ_CP006577.1"/>
</dbReference>
<dbReference type="Proteomes" id="UP000028501">
    <property type="component" value="Chromosome"/>
</dbReference>
<protein>
    <submittedName>
        <fullName evidence="2">Uncharacterized protein</fullName>
    </submittedName>
</protein>
<keyword evidence="1" id="KW-1133">Transmembrane helix</keyword>
<gene>
    <name evidence="2" type="ORF">AFULGI_00013470</name>
</gene>
<evidence type="ECO:0000313" key="3">
    <source>
        <dbReference type="Proteomes" id="UP000028501"/>
    </source>
</evidence>
<feature type="transmembrane region" description="Helical" evidence="1">
    <location>
        <begin position="83"/>
        <end position="104"/>
    </location>
</feature>
<evidence type="ECO:0000313" key="2">
    <source>
        <dbReference type="EMBL" id="AIG98120.1"/>
    </source>
</evidence>
<dbReference type="HOGENOM" id="CLU_1880937_0_0_2"/>
<keyword evidence="1" id="KW-0812">Transmembrane</keyword>